<dbReference type="EMBL" id="BMLG01000002">
    <property type="protein sequence ID" value="GGM24173.1"/>
    <property type="molecule type" value="Genomic_DNA"/>
</dbReference>
<reference evidence="9" key="2">
    <citation type="submission" date="2020-09" db="EMBL/GenBank/DDBJ databases">
        <authorList>
            <person name="Sun Q."/>
            <person name="Zhou Y."/>
        </authorList>
    </citation>
    <scope>NUCLEOTIDE SEQUENCE</scope>
    <source>
        <strain evidence="9">CGMCC 1.6333</strain>
    </source>
</reference>
<keyword evidence="10" id="KW-1185">Reference proteome</keyword>
<comment type="caution">
    <text evidence="9">The sequence shown here is derived from an EMBL/GenBank/DDBJ whole genome shotgun (WGS) entry which is preliminary data.</text>
</comment>
<feature type="transmembrane region" description="Helical" evidence="8">
    <location>
        <begin position="34"/>
        <end position="55"/>
    </location>
</feature>
<dbReference type="GO" id="GO:0009847">
    <property type="term" value="P:spore germination"/>
    <property type="evidence" value="ECO:0007669"/>
    <property type="project" value="InterPro"/>
</dbReference>
<evidence type="ECO:0000313" key="9">
    <source>
        <dbReference type="EMBL" id="GGM24173.1"/>
    </source>
</evidence>
<keyword evidence="3" id="KW-0813">Transport</keyword>
<feature type="transmembrane region" description="Helical" evidence="8">
    <location>
        <begin position="215"/>
        <end position="236"/>
    </location>
</feature>
<keyword evidence="4" id="KW-0309">Germination</keyword>
<feature type="transmembrane region" description="Helical" evidence="8">
    <location>
        <begin position="7"/>
        <end position="28"/>
    </location>
</feature>
<evidence type="ECO:0000256" key="2">
    <source>
        <dbReference type="ARBA" id="ARBA00007998"/>
    </source>
</evidence>
<evidence type="ECO:0000256" key="3">
    <source>
        <dbReference type="ARBA" id="ARBA00022448"/>
    </source>
</evidence>
<dbReference type="GO" id="GO:0016020">
    <property type="term" value="C:membrane"/>
    <property type="evidence" value="ECO:0007669"/>
    <property type="project" value="UniProtKB-SubCell"/>
</dbReference>
<organism evidence="9 10">
    <name type="scientific">Paraliobacillus quinghaiensis</name>
    <dbReference type="NCBI Taxonomy" id="470815"/>
    <lineage>
        <taxon>Bacteria</taxon>
        <taxon>Bacillati</taxon>
        <taxon>Bacillota</taxon>
        <taxon>Bacilli</taxon>
        <taxon>Bacillales</taxon>
        <taxon>Bacillaceae</taxon>
        <taxon>Paraliobacillus</taxon>
    </lineage>
</organism>
<protein>
    <submittedName>
        <fullName evidence="9">Germination protein GerKB</fullName>
    </submittedName>
</protein>
<dbReference type="InterPro" id="IPR004761">
    <property type="entry name" value="Spore_GerAB"/>
</dbReference>
<dbReference type="RefSeq" id="WP_117157257.1">
    <property type="nucleotide sequence ID" value="NZ_BMLG01000002.1"/>
</dbReference>
<feature type="transmembrane region" description="Helical" evidence="8">
    <location>
        <begin position="183"/>
        <end position="203"/>
    </location>
</feature>
<dbReference type="OrthoDB" id="2840438at2"/>
<feature type="transmembrane region" description="Helical" evidence="8">
    <location>
        <begin position="113"/>
        <end position="135"/>
    </location>
</feature>
<feature type="transmembrane region" description="Helical" evidence="8">
    <location>
        <begin position="332"/>
        <end position="353"/>
    </location>
</feature>
<dbReference type="AlphaFoldDB" id="A0A917TIJ8"/>
<dbReference type="Proteomes" id="UP000618460">
    <property type="component" value="Unassembled WGS sequence"/>
</dbReference>
<dbReference type="PANTHER" id="PTHR34975">
    <property type="entry name" value="SPORE GERMINATION PROTEIN A2"/>
    <property type="match status" value="1"/>
</dbReference>
<evidence type="ECO:0000256" key="1">
    <source>
        <dbReference type="ARBA" id="ARBA00004141"/>
    </source>
</evidence>
<evidence type="ECO:0000256" key="6">
    <source>
        <dbReference type="ARBA" id="ARBA00022989"/>
    </source>
</evidence>
<evidence type="ECO:0000313" key="10">
    <source>
        <dbReference type="Proteomes" id="UP000618460"/>
    </source>
</evidence>
<feature type="transmembrane region" description="Helical" evidence="8">
    <location>
        <begin position="76"/>
        <end position="93"/>
    </location>
</feature>
<dbReference type="NCBIfam" id="TIGR00912">
    <property type="entry name" value="2A0309"/>
    <property type="match status" value="1"/>
</dbReference>
<feature type="transmembrane region" description="Helical" evidence="8">
    <location>
        <begin position="302"/>
        <end position="320"/>
    </location>
</feature>
<proteinExistence type="inferred from homology"/>
<name>A0A917TIJ8_9BACI</name>
<dbReference type="Pfam" id="PF03845">
    <property type="entry name" value="Spore_permease"/>
    <property type="match status" value="1"/>
</dbReference>
<evidence type="ECO:0000256" key="5">
    <source>
        <dbReference type="ARBA" id="ARBA00022692"/>
    </source>
</evidence>
<keyword evidence="5 8" id="KW-0812">Transmembrane</keyword>
<evidence type="ECO:0000256" key="7">
    <source>
        <dbReference type="ARBA" id="ARBA00023136"/>
    </source>
</evidence>
<feature type="transmembrane region" description="Helical" evidence="8">
    <location>
        <begin position="267"/>
        <end position="295"/>
    </location>
</feature>
<dbReference type="PANTHER" id="PTHR34975:SF2">
    <property type="entry name" value="SPORE GERMINATION PROTEIN A2"/>
    <property type="match status" value="1"/>
</dbReference>
<feature type="transmembrane region" description="Helical" evidence="8">
    <location>
        <begin position="142"/>
        <end position="163"/>
    </location>
</feature>
<accession>A0A917TIJ8</accession>
<gene>
    <name evidence="9" type="primary">grkb2</name>
    <name evidence="9" type="ORF">GCM10011351_07410</name>
</gene>
<evidence type="ECO:0000256" key="8">
    <source>
        <dbReference type="SAM" id="Phobius"/>
    </source>
</evidence>
<keyword evidence="6 8" id="KW-1133">Transmembrane helix</keyword>
<keyword evidence="7 8" id="KW-0472">Membrane</keyword>
<reference evidence="9" key="1">
    <citation type="journal article" date="2014" name="Int. J. Syst. Evol. Microbiol.">
        <title>Complete genome sequence of Corynebacterium casei LMG S-19264T (=DSM 44701T), isolated from a smear-ripened cheese.</title>
        <authorList>
            <consortium name="US DOE Joint Genome Institute (JGI-PGF)"/>
            <person name="Walter F."/>
            <person name="Albersmeier A."/>
            <person name="Kalinowski J."/>
            <person name="Ruckert C."/>
        </authorList>
    </citation>
    <scope>NUCLEOTIDE SEQUENCE</scope>
    <source>
        <strain evidence="9">CGMCC 1.6333</strain>
    </source>
</reference>
<comment type="subcellular location">
    <subcellularLocation>
        <location evidence="1">Membrane</location>
        <topology evidence="1">Multi-pass membrane protein</topology>
    </subcellularLocation>
</comment>
<comment type="similarity">
    <text evidence="2">Belongs to the amino acid-polyamine-organocation (APC) superfamily. Spore germination protein (SGP) (TC 2.A.3.9) family.</text>
</comment>
<evidence type="ECO:0000256" key="4">
    <source>
        <dbReference type="ARBA" id="ARBA00022544"/>
    </source>
</evidence>
<sequence length="367" mass="41406">MERITTIQLFTLIMIFEIGSTTLFAQGIGADRDAWIVILISYVIGLGLIWVFTQIPKYYPNKNFSEILTTTLGAKIAKPLLLLFGLYFLSQALHNFYEFGMLINMTALSKTPLLVILYLFIIVIIYILSLGVEVLARTAEILLPYLLLFLIITFIVNFFSETFELDNLLPVLGNGLKPVLAEVYDVVAFPFGEMVVFLMFWHYVNKPALIRKTTFLAVSLATILIMMNLIVMLAVLGPELTANTEIPLLETLLSINIANIITNLDSVAVFIMFFGGFFKTAIHFMGFCLAITWLFNGNKPEWCITIFGLLFPLMAIYRFSGIDDQRWKGSEGGIYSILLFSALPILLLIIIFLKKKNASKKEDTHVS</sequence>